<reference evidence="2 3" key="1">
    <citation type="journal article" date="2019" name="Nat. Microbiol.">
        <title>Expanding anaerobic alkane metabolism in the domain of Archaea.</title>
        <authorList>
            <person name="Wang Y."/>
            <person name="Wegener G."/>
            <person name="Hou J."/>
            <person name="Wang F."/>
            <person name="Xiao X."/>
        </authorList>
    </citation>
    <scope>NUCLEOTIDE SEQUENCE [LARGE SCALE GENOMIC DNA]</scope>
    <source>
        <strain evidence="2">WYZ-LMO10</strain>
    </source>
</reference>
<dbReference type="SMART" id="SM00849">
    <property type="entry name" value="Lactamase_B"/>
    <property type="match status" value="1"/>
</dbReference>
<name>A0A523BDJ3_9CREN</name>
<protein>
    <submittedName>
        <fullName evidence="2">MBL fold metallo-hydrolase</fullName>
    </submittedName>
</protein>
<evidence type="ECO:0000313" key="3">
    <source>
        <dbReference type="Proteomes" id="UP000315399"/>
    </source>
</evidence>
<dbReference type="InterPro" id="IPR050114">
    <property type="entry name" value="UPF0173_UPF0282_UlaG_hydrolase"/>
</dbReference>
<dbReference type="Pfam" id="PF13483">
    <property type="entry name" value="Lactamase_B_3"/>
    <property type="match status" value="1"/>
</dbReference>
<dbReference type="PANTHER" id="PTHR43546:SF8">
    <property type="entry name" value="METALLO-BETA-LACTAMASE DOMAIN-CONTAINING PROTEIN"/>
    <property type="match status" value="1"/>
</dbReference>
<sequence length="215" mass="23668">MALVKVKWLGHAAFQIKGKDKTVYIDLGEGAAPSDKADLVLVTHSHWDHFDPKVIERVRKEGTVIIAPRDCIPKLGAGARAVEPGDRLKVGDLEVRAVHAYNVKRFRSPGVPFHPKGFGVGYVLGIDGKSIYHAGDTDFIPEMKELKGVDVAILPTGDTYTMNNQEAADAAITINPKIAIPMHRWNTDPEEFRRIVESRSGVTAKILRVGEELEL</sequence>
<feature type="domain" description="Metallo-beta-lactamase" evidence="1">
    <location>
        <begin position="10"/>
        <end position="183"/>
    </location>
</feature>
<gene>
    <name evidence="2" type="ORF">DSO08_03415</name>
</gene>
<dbReference type="GO" id="GO:0016787">
    <property type="term" value="F:hydrolase activity"/>
    <property type="evidence" value="ECO:0007669"/>
    <property type="project" value="UniProtKB-KW"/>
</dbReference>
<dbReference type="Gene3D" id="3.60.15.10">
    <property type="entry name" value="Ribonuclease Z/Hydroxyacylglutathione hydrolase-like"/>
    <property type="match status" value="1"/>
</dbReference>
<evidence type="ECO:0000313" key="2">
    <source>
        <dbReference type="EMBL" id="TDA38944.1"/>
    </source>
</evidence>
<organism evidence="2 3">
    <name type="scientific">Thermoproteota archaeon</name>
    <dbReference type="NCBI Taxonomy" id="2056631"/>
    <lineage>
        <taxon>Archaea</taxon>
        <taxon>Thermoproteota</taxon>
    </lineage>
</organism>
<dbReference type="Proteomes" id="UP000315399">
    <property type="component" value="Unassembled WGS sequence"/>
</dbReference>
<proteinExistence type="predicted"/>
<dbReference type="PANTHER" id="PTHR43546">
    <property type="entry name" value="UPF0173 METAL-DEPENDENT HYDROLASE MJ1163-RELATED"/>
    <property type="match status" value="1"/>
</dbReference>
<dbReference type="EMBL" id="QNVH01000026">
    <property type="protein sequence ID" value="TDA38944.1"/>
    <property type="molecule type" value="Genomic_DNA"/>
</dbReference>
<dbReference type="InterPro" id="IPR036866">
    <property type="entry name" value="RibonucZ/Hydroxyglut_hydro"/>
</dbReference>
<comment type="caution">
    <text evidence="2">The sequence shown here is derived from an EMBL/GenBank/DDBJ whole genome shotgun (WGS) entry which is preliminary data.</text>
</comment>
<dbReference type="SUPFAM" id="SSF56281">
    <property type="entry name" value="Metallo-hydrolase/oxidoreductase"/>
    <property type="match status" value="1"/>
</dbReference>
<dbReference type="InterPro" id="IPR001279">
    <property type="entry name" value="Metallo-B-lactamas"/>
</dbReference>
<evidence type="ECO:0000259" key="1">
    <source>
        <dbReference type="SMART" id="SM00849"/>
    </source>
</evidence>
<dbReference type="AlphaFoldDB" id="A0A523BDJ3"/>
<accession>A0A523BDJ3</accession>